<evidence type="ECO:0000313" key="1">
    <source>
        <dbReference type="EMBL" id="CAG8837342.1"/>
    </source>
</evidence>
<evidence type="ECO:0000313" key="2">
    <source>
        <dbReference type="Proteomes" id="UP000789920"/>
    </source>
</evidence>
<dbReference type="EMBL" id="CAJVQC010117356">
    <property type="protein sequence ID" value="CAG8837342.1"/>
    <property type="molecule type" value="Genomic_DNA"/>
</dbReference>
<name>A0ACA9SEK6_9GLOM</name>
<reference evidence="1" key="1">
    <citation type="submission" date="2021-06" db="EMBL/GenBank/DDBJ databases">
        <authorList>
            <person name="Kallberg Y."/>
            <person name="Tangrot J."/>
            <person name="Rosling A."/>
        </authorList>
    </citation>
    <scope>NUCLEOTIDE SEQUENCE</scope>
    <source>
        <strain evidence="1">MA461A</strain>
    </source>
</reference>
<comment type="caution">
    <text evidence="1">The sequence shown here is derived from an EMBL/GenBank/DDBJ whole genome shotgun (WGS) entry which is preliminary data.</text>
</comment>
<gene>
    <name evidence="1" type="ORF">RPERSI_LOCUS30270</name>
</gene>
<proteinExistence type="predicted"/>
<accession>A0ACA9SEK6</accession>
<sequence>SSIISISSSPVISSNSVSVNAAAIKQEINFQRILTKLITSNNENEISINSS</sequence>
<feature type="non-terminal residue" evidence="1">
    <location>
        <position position="1"/>
    </location>
</feature>
<protein>
    <submittedName>
        <fullName evidence="1">17943_t:CDS:1</fullName>
    </submittedName>
</protein>
<keyword evidence="2" id="KW-1185">Reference proteome</keyword>
<feature type="non-terminal residue" evidence="1">
    <location>
        <position position="51"/>
    </location>
</feature>
<dbReference type="Proteomes" id="UP000789920">
    <property type="component" value="Unassembled WGS sequence"/>
</dbReference>
<organism evidence="1 2">
    <name type="scientific">Racocetra persica</name>
    <dbReference type="NCBI Taxonomy" id="160502"/>
    <lineage>
        <taxon>Eukaryota</taxon>
        <taxon>Fungi</taxon>
        <taxon>Fungi incertae sedis</taxon>
        <taxon>Mucoromycota</taxon>
        <taxon>Glomeromycotina</taxon>
        <taxon>Glomeromycetes</taxon>
        <taxon>Diversisporales</taxon>
        <taxon>Gigasporaceae</taxon>
        <taxon>Racocetra</taxon>
    </lineage>
</organism>